<keyword evidence="3 4" id="KW-0732">Signal</keyword>
<name>E5XS09_SEGRC</name>
<evidence type="ECO:0008006" key="7">
    <source>
        <dbReference type="Google" id="ProtNLM"/>
    </source>
</evidence>
<keyword evidence="2" id="KW-0813">Transport</keyword>
<keyword evidence="6" id="KW-1185">Reference proteome</keyword>
<evidence type="ECO:0000256" key="3">
    <source>
        <dbReference type="ARBA" id="ARBA00022729"/>
    </source>
</evidence>
<dbReference type="AlphaFoldDB" id="E5XS09"/>
<organism evidence="5 6">
    <name type="scientific">Segniliparus rugosus (strain ATCC BAA-974 / DSM 45345 / CCUG 50838 / CIP 108380 / JCM 13579 / CDC 945)</name>
    <dbReference type="NCBI Taxonomy" id="679197"/>
    <lineage>
        <taxon>Bacteria</taxon>
        <taxon>Bacillati</taxon>
        <taxon>Actinomycetota</taxon>
        <taxon>Actinomycetes</taxon>
        <taxon>Mycobacteriales</taxon>
        <taxon>Segniliparaceae</taxon>
        <taxon>Segniliparus</taxon>
    </lineage>
</organism>
<gene>
    <name evidence="5" type="ORF">HMPREF9336_02281</name>
</gene>
<dbReference type="EMBL" id="ACZI02000002">
    <property type="protein sequence ID" value="EFV12794.1"/>
    <property type="molecule type" value="Genomic_DNA"/>
</dbReference>
<sequence length="426" mass="45767">MTRAVRALFAAVLVVGLAASCARSPGQLVLWFYASGNEGEQYTQAAQDCSTAQYQIRTRLLPRDADSQRLQLARRLAGDDASLDLMLLDVVWTAEFAEAGWAVPLPDRLVPEVRDKSLPGPYATAVWKGALYAFPANTNTQLLWYRKDLVGAAPTTWAGVLDRAQQLAATGGPGQIAVQAAPYEGLMVWFNTLLASAGGAILAADGKTPTLKDTPEHRAATVKALTIIRDVARARGADPSISQSDETTARLALEQGRAAFEVNWPYVRNSVVENAKTGGVAFSPEALGDSPYPRVDPDKPARVTLGGYNLAVASTSRHRDLAFQAADCITGERAQRQVAVGNGVPPTIRAVFDDPRFQAAYPLWRQVLGQLQENSAAIRPATPVYQTLSKLMTAKLNPPADIDPERTVDVLDEQVRKAVAGEGLVP</sequence>
<dbReference type="GO" id="GO:1901982">
    <property type="term" value="F:maltose binding"/>
    <property type="evidence" value="ECO:0007669"/>
    <property type="project" value="TreeGrafter"/>
</dbReference>
<feature type="signal peptide" evidence="4">
    <location>
        <begin position="1"/>
        <end position="22"/>
    </location>
</feature>
<dbReference type="Gene3D" id="3.40.190.10">
    <property type="entry name" value="Periplasmic binding protein-like II"/>
    <property type="match status" value="2"/>
</dbReference>
<evidence type="ECO:0000313" key="6">
    <source>
        <dbReference type="Proteomes" id="UP000004816"/>
    </source>
</evidence>
<evidence type="ECO:0000313" key="5">
    <source>
        <dbReference type="EMBL" id="EFV12794.1"/>
    </source>
</evidence>
<dbReference type="InterPro" id="IPR006059">
    <property type="entry name" value="SBP"/>
</dbReference>
<reference evidence="5 6" key="1">
    <citation type="journal article" date="2011" name="Stand. Genomic Sci.">
        <title>High quality draft genome sequence of Segniliparus rugosus CDC 945(T)= (ATCC BAA-974(T)).</title>
        <authorList>
            <person name="Earl A.M."/>
            <person name="Desjardins C.A."/>
            <person name="Fitzgerald M.G."/>
            <person name="Arachchi H.M."/>
            <person name="Zeng Q."/>
            <person name="Mehta T."/>
            <person name="Griggs A."/>
            <person name="Birren B.W."/>
            <person name="Toney N.C."/>
            <person name="Carr J."/>
            <person name="Posey J."/>
            <person name="Butler W.R."/>
        </authorList>
    </citation>
    <scope>NUCLEOTIDE SEQUENCE [LARGE SCALE GENOMIC DNA]</scope>
    <source>
        <strain evidence="6">ATCC BAA-974 / DSM 45345 / CCUG 50838 / CIP 108380 / JCM 13579 / CDC 945</strain>
    </source>
</reference>
<evidence type="ECO:0000256" key="4">
    <source>
        <dbReference type="SAM" id="SignalP"/>
    </source>
</evidence>
<comment type="similarity">
    <text evidence="1">Belongs to the bacterial solute-binding protein 1 family.</text>
</comment>
<evidence type="ECO:0000256" key="1">
    <source>
        <dbReference type="ARBA" id="ARBA00008520"/>
    </source>
</evidence>
<dbReference type="Proteomes" id="UP000004816">
    <property type="component" value="Unassembled WGS sequence"/>
</dbReference>
<dbReference type="STRING" id="679197.HMPREF9336_02281"/>
<dbReference type="Pfam" id="PF01547">
    <property type="entry name" value="SBP_bac_1"/>
    <property type="match status" value="1"/>
</dbReference>
<feature type="chain" id="PRO_5003202684" description="ABC transporter substrate-binding protein" evidence="4">
    <location>
        <begin position="23"/>
        <end position="426"/>
    </location>
</feature>
<dbReference type="HOGENOM" id="CLU_031285_9_1_11"/>
<proteinExistence type="inferred from homology"/>
<dbReference type="OrthoDB" id="3495561at2"/>
<protein>
    <recommendedName>
        <fullName evidence="7">ABC transporter substrate-binding protein</fullName>
    </recommendedName>
</protein>
<evidence type="ECO:0000256" key="2">
    <source>
        <dbReference type="ARBA" id="ARBA00022448"/>
    </source>
</evidence>
<dbReference type="RefSeq" id="WP_007470487.1">
    <property type="nucleotide sequence ID" value="NZ_KI391953.1"/>
</dbReference>
<dbReference type="SUPFAM" id="SSF53850">
    <property type="entry name" value="Periplasmic binding protein-like II"/>
    <property type="match status" value="1"/>
</dbReference>
<dbReference type="eggNOG" id="COG1653">
    <property type="taxonomic scope" value="Bacteria"/>
</dbReference>
<dbReference type="GO" id="GO:0015768">
    <property type="term" value="P:maltose transport"/>
    <property type="evidence" value="ECO:0007669"/>
    <property type="project" value="TreeGrafter"/>
</dbReference>
<dbReference type="PANTHER" id="PTHR30061">
    <property type="entry name" value="MALTOSE-BINDING PERIPLASMIC PROTEIN"/>
    <property type="match status" value="1"/>
</dbReference>
<dbReference type="PANTHER" id="PTHR30061:SF50">
    <property type="entry name" value="MALTOSE_MALTODEXTRIN-BINDING PERIPLASMIC PROTEIN"/>
    <property type="match status" value="1"/>
</dbReference>
<dbReference type="PROSITE" id="PS51257">
    <property type="entry name" value="PROKAR_LIPOPROTEIN"/>
    <property type="match status" value="1"/>
</dbReference>
<comment type="caution">
    <text evidence="5">The sequence shown here is derived from an EMBL/GenBank/DDBJ whole genome shotgun (WGS) entry which is preliminary data.</text>
</comment>
<dbReference type="GO" id="GO:0055052">
    <property type="term" value="C:ATP-binding cassette (ABC) transporter complex, substrate-binding subunit-containing"/>
    <property type="evidence" value="ECO:0007669"/>
    <property type="project" value="TreeGrafter"/>
</dbReference>
<dbReference type="GO" id="GO:0042956">
    <property type="term" value="P:maltodextrin transmembrane transport"/>
    <property type="evidence" value="ECO:0007669"/>
    <property type="project" value="TreeGrafter"/>
</dbReference>
<accession>E5XS09</accession>